<evidence type="ECO:0000313" key="2">
    <source>
        <dbReference type="EMBL" id="RHK09231.1"/>
    </source>
</evidence>
<dbReference type="AlphaFoldDB" id="A0A415F0Y1"/>
<dbReference type="SUPFAM" id="SSF56935">
    <property type="entry name" value="Porins"/>
    <property type="match status" value="1"/>
</dbReference>
<comment type="caution">
    <text evidence="2">The sequence shown here is derived from an EMBL/GenBank/DDBJ whole genome shotgun (WGS) entry which is preliminary data.</text>
</comment>
<accession>A0A415F0Y1</accession>
<name>A0A415F0Y1_9BACT</name>
<feature type="signal peptide" evidence="1">
    <location>
        <begin position="1"/>
        <end position="19"/>
    </location>
</feature>
<protein>
    <recommendedName>
        <fullName evidence="4">TonB-dependent receptor plug domain-containing protein</fullName>
    </recommendedName>
</protein>
<evidence type="ECO:0008006" key="4">
    <source>
        <dbReference type="Google" id="ProtNLM"/>
    </source>
</evidence>
<keyword evidence="1" id="KW-0732">Signal</keyword>
<dbReference type="Proteomes" id="UP000286211">
    <property type="component" value="Unassembled WGS sequence"/>
</dbReference>
<sequence>MKKETVLCAMLATATCATAQNGKIPTSGVCADSIQTEKDSIKANQEAEIKADKEAEIQAVTVTGHRPMYKMRNDALVTRVRNTPLAKEPTLEDVLKHIPGMKQTADGTLEVNGLGAPTIYLNDKKATSAELSHLNVKLIDEIELITTPGAKYDATTGAVLRILTRRTDEGIFGKMQVYDKLSEVNTNTRN</sequence>
<dbReference type="EMBL" id="QRNB01000061">
    <property type="protein sequence ID" value="RHK09231.1"/>
    <property type="molecule type" value="Genomic_DNA"/>
</dbReference>
<evidence type="ECO:0000313" key="3">
    <source>
        <dbReference type="Proteomes" id="UP000286211"/>
    </source>
</evidence>
<gene>
    <name evidence="2" type="ORF">DW079_10950</name>
</gene>
<organism evidence="2 3">
    <name type="scientific">Segatella copri</name>
    <dbReference type="NCBI Taxonomy" id="165179"/>
    <lineage>
        <taxon>Bacteria</taxon>
        <taxon>Pseudomonadati</taxon>
        <taxon>Bacteroidota</taxon>
        <taxon>Bacteroidia</taxon>
        <taxon>Bacteroidales</taxon>
        <taxon>Prevotellaceae</taxon>
        <taxon>Segatella</taxon>
    </lineage>
</organism>
<evidence type="ECO:0000256" key="1">
    <source>
        <dbReference type="SAM" id="SignalP"/>
    </source>
</evidence>
<reference evidence="2 3" key="1">
    <citation type="submission" date="2018-08" db="EMBL/GenBank/DDBJ databases">
        <title>A genome reference for cultivated species of the human gut microbiota.</title>
        <authorList>
            <person name="Zou Y."/>
            <person name="Xue W."/>
            <person name="Luo G."/>
        </authorList>
    </citation>
    <scope>NUCLEOTIDE SEQUENCE [LARGE SCALE GENOMIC DNA]</scope>
    <source>
        <strain evidence="2 3">AF46-2NS</strain>
    </source>
</reference>
<proteinExistence type="predicted"/>
<feature type="chain" id="PRO_5019052924" description="TonB-dependent receptor plug domain-containing protein" evidence="1">
    <location>
        <begin position="20"/>
        <end position="190"/>
    </location>
</feature>